<gene>
    <name evidence="2" type="ORF">BJ554DRAFT_6560</name>
</gene>
<sequence>MRVLTSFKIHVRSLRQGAVISAKANCNGTLIGFLAVPDAKQQTGTETEIQLYVLDIEKDSLNMFDFSGFHVHPLRHYWDGADPRLLVCQTEAARMSGGGRIDGAGTKTAGGNSPGSDNSPAAAAAASDDAAKEELAADEVKVEAEVT</sequence>
<organism evidence="2 3">
    <name type="scientific">Olpidium bornovanus</name>
    <dbReference type="NCBI Taxonomy" id="278681"/>
    <lineage>
        <taxon>Eukaryota</taxon>
        <taxon>Fungi</taxon>
        <taxon>Fungi incertae sedis</taxon>
        <taxon>Olpidiomycota</taxon>
        <taxon>Olpidiomycotina</taxon>
        <taxon>Olpidiomycetes</taxon>
        <taxon>Olpidiales</taxon>
        <taxon>Olpidiaceae</taxon>
        <taxon>Olpidium</taxon>
    </lineage>
</organism>
<keyword evidence="3" id="KW-1185">Reference proteome</keyword>
<protein>
    <submittedName>
        <fullName evidence="2">Uncharacterized protein</fullName>
    </submittedName>
</protein>
<feature type="region of interest" description="Disordered" evidence="1">
    <location>
        <begin position="96"/>
        <end position="147"/>
    </location>
</feature>
<evidence type="ECO:0000313" key="3">
    <source>
        <dbReference type="Proteomes" id="UP000673691"/>
    </source>
</evidence>
<feature type="compositionally biased region" description="Basic and acidic residues" evidence="1">
    <location>
        <begin position="129"/>
        <end position="147"/>
    </location>
</feature>
<dbReference type="Proteomes" id="UP000673691">
    <property type="component" value="Unassembled WGS sequence"/>
</dbReference>
<evidence type="ECO:0000313" key="2">
    <source>
        <dbReference type="EMBL" id="KAG5461271.1"/>
    </source>
</evidence>
<comment type="caution">
    <text evidence="2">The sequence shown here is derived from an EMBL/GenBank/DDBJ whole genome shotgun (WGS) entry which is preliminary data.</text>
</comment>
<accession>A0A8H8DK37</accession>
<evidence type="ECO:0000256" key="1">
    <source>
        <dbReference type="SAM" id="MobiDB-lite"/>
    </source>
</evidence>
<dbReference type="AlphaFoldDB" id="A0A8H8DK37"/>
<feature type="compositionally biased region" description="Polar residues" evidence="1">
    <location>
        <begin position="109"/>
        <end position="119"/>
    </location>
</feature>
<dbReference type="OrthoDB" id="10258787at2759"/>
<dbReference type="EMBL" id="JAEFCI010003907">
    <property type="protein sequence ID" value="KAG5461271.1"/>
    <property type="molecule type" value="Genomic_DNA"/>
</dbReference>
<reference evidence="2 3" key="1">
    <citation type="journal article" name="Sci. Rep.">
        <title>Genome-scale phylogenetic analyses confirm Olpidium as the closest living zoosporic fungus to the non-flagellated, terrestrial fungi.</title>
        <authorList>
            <person name="Chang Y."/>
            <person name="Rochon D."/>
            <person name="Sekimoto S."/>
            <person name="Wang Y."/>
            <person name="Chovatia M."/>
            <person name="Sandor L."/>
            <person name="Salamov A."/>
            <person name="Grigoriev I.V."/>
            <person name="Stajich J.E."/>
            <person name="Spatafora J.W."/>
        </authorList>
    </citation>
    <scope>NUCLEOTIDE SEQUENCE [LARGE SCALE GENOMIC DNA]</scope>
    <source>
        <strain evidence="2">S191</strain>
    </source>
</reference>
<name>A0A8H8DK37_9FUNG</name>
<proteinExistence type="predicted"/>